<dbReference type="PANTHER" id="PTHR46142">
    <property type="match status" value="1"/>
</dbReference>
<dbReference type="InterPro" id="IPR029068">
    <property type="entry name" value="Glyas_Bleomycin-R_OHBP_Dase"/>
</dbReference>
<keyword evidence="3" id="KW-1185">Reference proteome</keyword>
<evidence type="ECO:0000313" key="3">
    <source>
        <dbReference type="Proteomes" id="UP001605036"/>
    </source>
</evidence>
<dbReference type="EMBL" id="JBHFFA010000002">
    <property type="protein sequence ID" value="KAL2642197.1"/>
    <property type="molecule type" value="Genomic_DNA"/>
</dbReference>
<dbReference type="SUPFAM" id="SSF54593">
    <property type="entry name" value="Glyoxalase/Bleomycin resistance protein/Dihydroxybiphenyl dioxygenase"/>
    <property type="match status" value="1"/>
</dbReference>
<dbReference type="InterPro" id="IPR004360">
    <property type="entry name" value="Glyas_Fos-R_dOase_dom"/>
</dbReference>
<organism evidence="2 3">
    <name type="scientific">Riccia fluitans</name>
    <dbReference type="NCBI Taxonomy" id="41844"/>
    <lineage>
        <taxon>Eukaryota</taxon>
        <taxon>Viridiplantae</taxon>
        <taxon>Streptophyta</taxon>
        <taxon>Embryophyta</taxon>
        <taxon>Marchantiophyta</taxon>
        <taxon>Marchantiopsida</taxon>
        <taxon>Marchantiidae</taxon>
        <taxon>Marchantiales</taxon>
        <taxon>Ricciaceae</taxon>
        <taxon>Riccia</taxon>
    </lineage>
</organism>
<dbReference type="Pfam" id="PF00903">
    <property type="entry name" value="Glyoxalase"/>
    <property type="match status" value="1"/>
</dbReference>
<proteinExistence type="predicted"/>
<evidence type="ECO:0000259" key="1">
    <source>
        <dbReference type="PROSITE" id="PS51819"/>
    </source>
</evidence>
<dbReference type="Gene3D" id="3.10.180.10">
    <property type="entry name" value="2,3-Dihydroxybiphenyl 1,2-Dioxygenase, domain 1"/>
    <property type="match status" value="1"/>
</dbReference>
<dbReference type="PANTHER" id="PTHR46142:SF3">
    <property type="entry name" value="F18B13.24 PROTEIN"/>
    <property type="match status" value="1"/>
</dbReference>
<gene>
    <name evidence="2" type="ORF">R1flu_009784</name>
</gene>
<evidence type="ECO:0000313" key="2">
    <source>
        <dbReference type="EMBL" id="KAL2642197.1"/>
    </source>
</evidence>
<dbReference type="InterPro" id="IPR037523">
    <property type="entry name" value="VOC_core"/>
</dbReference>
<comment type="caution">
    <text evidence="2">The sequence shown here is derived from an EMBL/GenBank/DDBJ whole genome shotgun (WGS) entry which is preliminary data.</text>
</comment>
<protein>
    <recommendedName>
        <fullName evidence="1">VOC domain-containing protein</fullName>
    </recommendedName>
</protein>
<reference evidence="2 3" key="1">
    <citation type="submission" date="2024-09" db="EMBL/GenBank/DDBJ databases">
        <title>Chromosome-scale assembly of Riccia fluitans.</title>
        <authorList>
            <person name="Paukszto L."/>
            <person name="Sawicki J."/>
            <person name="Karawczyk K."/>
            <person name="Piernik-Szablinska J."/>
            <person name="Szczecinska M."/>
            <person name="Mazdziarz M."/>
        </authorList>
    </citation>
    <scope>NUCLEOTIDE SEQUENCE [LARGE SCALE GENOMIC DNA]</scope>
    <source>
        <strain evidence="2">Rf_01</strain>
        <tissue evidence="2">Aerial parts of the thallus</tissue>
    </source>
</reference>
<dbReference type="PROSITE" id="PS51819">
    <property type="entry name" value="VOC"/>
    <property type="match status" value="1"/>
</dbReference>
<sequence length="189" mass="21252">MCEPLHRYQLNRLLQTGATRKRNCVAVGGGEETCGTSKNFYENVLGFVQIKRPGSFDFDGAWLFNYGIGIHLLQKECGGVAVEKEIDPKADHVSFQCEDMYLVEEKLKESGIRYLRREVEENGIMVDQLFFHDPDGFMIEVCDCDKLPVVPLARAASITNQQQFFSSVCKRTGSINKNQSAVAPSICEM</sequence>
<dbReference type="Proteomes" id="UP001605036">
    <property type="component" value="Unassembled WGS sequence"/>
</dbReference>
<dbReference type="AlphaFoldDB" id="A0ABD1Z7B2"/>
<feature type="domain" description="VOC" evidence="1">
    <location>
        <begin position="21"/>
        <end position="144"/>
    </location>
</feature>
<name>A0ABD1Z7B2_9MARC</name>
<accession>A0ABD1Z7B2</accession>